<evidence type="ECO:0000256" key="2">
    <source>
        <dbReference type="ARBA" id="ARBA00023125"/>
    </source>
</evidence>
<dbReference type="PANTHER" id="PTHR30136:SF34">
    <property type="entry name" value="TRANSCRIPTIONAL REGULATOR"/>
    <property type="match status" value="1"/>
</dbReference>
<protein>
    <submittedName>
        <fullName evidence="6">IclR family transcriptional regulator</fullName>
    </submittedName>
</protein>
<evidence type="ECO:0000313" key="7">
    <source>
        <dbReference type="Proteomes" id="UP001366166"/>
    </source>
</evidence>
<name>A0AAU9F4C8_9BACT</name>
<dbReference type="InterPro" id="IPR014757">
    <property type="entry name" value="Tscrpt_reg_IclR_C"/>
</dbReference>
<dbReference type="SUPFAM" id="SSF55781">
    <property type="entry name" value="GAF domain-like"/>
    <property type="match status" value="1"/>
</dbReference>
<dbReference type="Gene3D" id="1.10.10.10">
    <property type="entry name" value="Winged helix-like DNA-binding domain superfamily/Winged helix DNA-binding domain"/>
    <property type="match status" value="1"/>
</dbReference>
<accession>A0AAU9F4C8</accession>
<keyword evidence="2" id="KW-0238">DNA-binding</keyword>
<dbReference type="AlphaFoldDB" id="A0AAU9F4C8"/>
<evidence type="ECO:0000256" key="3">
    <source>
        <dbReference type="ARBA" id="ARBA00023163"/>
    </source>
</evidence>
<dbReference type="Proteomes" id="UP001366166">
    <property type="component" value="Chromosome"/>
</dbReference>
<dbReference type="Gene3D" id="3.30.450.40">
    <property type="match status" value="1"/>
</dbReference>
<keyword evidence="3" id="KW-0804">Transcription</keyword>
<dbReference type="EMBL" id="AP028679">
    <property type="protein sequence ID" value="BEQ15897.1"/>
    <property type="molecule type" value="Genomic_DNA"/>
</dbReference>
<reference evidence="7" key="1">
    <citation type="journal article" date="2023" name="Arch. Microbiol.">
        <title>Desulfoferula mesophilus gen. nov. sp. nov., a mesophilic sulfate-reducing bacterium isolated from a brackish lake sediment.</title>
        <authorList>
            <person name="Watanabe T."/>
            <person name="Yabe T."/>
            <person name="Tsuji J.M."/>
            <person name="Fukui M."/>
        </authorList>
    </citation>
    <scope>NUCLEOTIDE SEQUENCE [LARGE SCALE GENOMIC DNA]</scope>
    <source>
        <strain evidence="7">12FAK</strain>
    </source>
</reference>
<dbReference type="InterPro" id="IPR029016">
    <property type="entry name" value="GAF-like_dom_sf"/>
</dbReference>
<dbReference type="GO" id="GO:0003677">
    <property type="term" value="F:DNA binding"/>
    <property type="evidence" value="ECO:0007669"/>
    <property type="project" value="UniProtKB-KW"/>
</dbReference>
<dbReference type="SMART" id="SM00346">
    <property type="entry name" value="HTH_ICLR"/>
    <property type="match status" value="1"/>
</dbReference>
<dbReference type="Pfam" id="PF09339">
    <property type="entry name" value="HTH_IclR"/>
    <property type="match status" value="1"/>
</dbReference>
<dbReference type="PANTHER" id="PTHR30136">
    <property type="entry name" value="HELIX-TURN-HELIX TRANSCRIPTIONAL REGULATOR, ICLR FAMILY"/>
    <property type="match status" value="1"/>
</dbReference>
<dbReference type="RefSeq" id="WP_338600973.1">
    <property type="nucleotide sequence ID" value="NZ_AP028679.1"/>
</dbReference>
<dbReference type="GO" id="GO:0003700">
    <property type="term" value="F:DNA-binding transcription factor activity"/>
    <property type="evidence" value="ECO:0007669"/>
    <property type="project" value="TreeGrafter"/>
</dbReference>
<dbReference type="Pfam" id="PF01614">
    <property type="entry name" value="IclR_C"/>
    <property type="match status" value="1"/>
</dbReference>
<dbReference type="InterPro" id="IPR005471">
    <property type="entry name" value="Tscrpt_reg_IclR_N"/>
</dbReference>
<feature type="domain" description="HTH iclR-type" evidence="4">
    <location>
        <begin position="7"/>
        <end position="68"/>
    </location>
</feature>
<proteinExistence type="predicted"/>
<dbReference type="PROSITE" id="PS51077">
    <property type="entry name" value="HTH_ICLR"/>
    <property type="match status" value="1"/>
</dbReference>
<dbReference type="PROSITE" id="PS51078">
    <property type="entry name" value="ICLR_ED"/>
    <property type="match status" value="1"/>
</dbReference>
<evidence type="ECO:0000313" key="6">
    <source>
        <dbReference type="EMBL" id="BEQ15897.1"/>
    </source>
</evidence>
<dbReference type="SUPFAM" id="SSF46785">
    <property type="entry name" value="Winged helix' DNA-binding domain"/>
    <property type="match status" value="1"/>
</dbReference>
<dbReference type="InterPro" id="IPR036390">
    <property type="entry name" value="WH_DNA-bd_sf"/>
</dbReference>
<keyword evidence="7" id="KW-1185">Reference proteome</keyword>
<feature type="domain" description="IclR-ED" evidence="5">
    <location>
        <begin position="69"/>
        <end position="253"/>
    </location>
</feature>
<evidence type="ECO:0000259" key="5">
    <source>
        <dbReference type="PROSITE" id="PS51078"/>
    </source>
</evidence>
<keyword evidence="1" id="KW-0805">Transcription regulation</keyword>
<gene>
    <name evidence="6" type="ORF">FAK_29630</name>
</gene>
<evidence type="ECO:0000256" key="1">
    <source>
        <dbReference type="ARBA" id="ARBA00023015"/>
    </source>
</evidence>
<dbReference type="InterPro" id="IPR050707">
    <property type="entry name" value="HTH_MetabolicPath_Reg"/>
</dbReference>
<organism evidence="6 7">
    <name type="scientific">Desulfoferula mesophila</name>
    <dbReference type="NCBI Taxonomy" id="3058419"/>
    <lineage>
        <taxon>Bacteria</taxon>
        <taxon>Pseudomonadati</taxon>
        <taxon>Thermodesulfobacteriota</taxon>
        <taxon>Desulfarculia</taxon>
        <taxon>Desulfarculales</taxon>
        <taxon>Desulfarculaceae</taxon>
        <taxon>Desulfoferula</taxon>
    </lineage>
</organism>
<dbReference type="GO" id="GO:0045892">
    <property type="term" value="P:negative regulation of DNA-templated transcription"/>
    <property type="evidence" value="ECO:0007669"/>
    <property type="project" value="TreeGrafter"/>
</dbReference>
<dbReference type="KEGG" id="dmp:FAK_29630"/>
<sequence>MSNIQLIKSVAKGFTLLELLVRSPDPLTLTQIAQALGHTKTSAQRLINTLLDLGYLKRIEGKRYVPGNKVLSLSFQLLQKDNLYKQAQSLLEEVSDRLGYSVTLSVLEGSEILVIYRKERARYLPYAIYTGSKLPPHCSATGKALLAGLPPEKLEPLLKGLRLTKVTPKTITEVDELRQELARIRKRGYSVSNQEFSLDLYSIGVPLLDGRQKIAAAAGLSVPIKDKRDKKKLAASLSDFLSVGEAISRELGYQGPYPRLA</sequence>
<dbReference type="InterPro" id="IPR036388">
    <property type="entry name" value="WH-like_DNA-bd_sf"/>
</dbReference>
<evidence type="ECO:0000259" key="4">
    <source>
        <dbReference type="PROSITE" id="PS51077"/>
    </source>
</evidence>